<evidence type="ECO:0000256" key="1">
    <source>
        <dbReference type="ARBA" id="ARBA00004123"/>
    </source>
</evidence>
<sequence length="226" mass="26237">MNQNTNNHSDEVIWNVLKHSFCSHMVKTKKQTLCRYRYNVSGVCDRKSCTLANAEYATILEEKGKLILFVKAAERAYNPADMWEQTELSTDLEEAKQQITTEAGHLDQYIIDNLHNRFERLTAMLKRMKSLKNKVQPKLVAINKKVERRERTRQAKALVAAKIEGGIKSELLARLKEGSAYNDIYNFHKEAYADEEEEEDAGFDQEFVGEFEYEAELEDMEDTLQE</sequence>
<dbReference type="InterPro" id="IPR006958">
    <property type="entry name" value="Mak16"/>
</dbReference>
<dbReference type="Pfam" id="PF01778">
    <property type="entry name" value="Ribosomal_L28e"/>
    <property type="match status" value="1"/>
</dbReference>
<evidence type="ECO:0000256" key="3">
    <source>
        <dbReference type="ARBA" id="ARBA00023242"/>
    </source>
</evidence>
<protein>
    <recommendedName>
        <fullName evidence="4">Protein MAK16 homolog</fullName>
    </recommendedName>
</protein>
<dbReference type="PIRSF" id="PIRSF003352">
    <property type="entry name" value="MAK16"/>
    <property type="match status" value="1"/>
</dbReference>
<comment type="similarity">
    <text evidence="2 4">Belongs to the MAK16 family.</text>
</comment>
<dbReference type="EMBL" id="JAHDYR010000019">
    <property type="protein sequence ID" value="KAG9393941.1"/>
    <property type="molecule type" value="Genomic_DNA"/>
</dbReference>
<dbReference type="Proteomes" id="UP000717585">
    <property type="component" value="Unassembled WGS sequence"/>
</dbReference>
<comment type="caution">
    <text evidence="6">The sequence shown here is derived from an EMBL/GenBank/DDBJ whole genome shotgun (WGS) entry which is preliminary data.</text>
</comment>
<dbReference type="OrthoDB" id="10251342at2759"/>
<dbReference type="PANTHER" id="PTHR23405">
    <property type="entry name" value="MAINTENANCE OF KILLER 16 MAK16 PROTEIN-RELATED"/>
    <property type="match status" value="1"/>
</dbReference>
<dbReference type="GO" id="GO:0005730">
    <property type="term" value="C:nucleolus"/>
    <property type="evidence" value="ECO:0007669"/>
    <property type="project" value="UniProtKB-UniRule"/>
</dbReference>
<keyword evidence="7" id="KW-1185">Reference proteome</keyword>
<organism evidence="6 7">
    <name type="scientific">Carpediemonas membranifera</name>
    <dbReference type="NCBI Taxonomy" id="201153"/>
    <lineage>
        <taxon>Eukaryota</taxon>
        <taxon>Metamonada</taxon>
        <taxon>Carpediemonas-like organisms</taxon>
        <taxon>Carpediemonas</taxon>
    </lineage>
</organism>
<feature type="domain" description="Ribosomal eL28/Mak16" evidence="5">
    <location>
        <begin position="12"/>
        <end position="124"/>
    </location>
</feature>
<dbReference type="Pfam" id="PF04874">
    <property type="entry name" value="Mak16"/>
    <property type="match status" value="1"/>
</dbReference>
<evidence type="ECO:0000256" key="2">
    <source>
        <dbReference type="ARBA" id="ARBA00005514"/>
    </source>
</evidence>
<gene>
    <name evidence="6" type="ORF">J8273_4541</name>
</gene>
<dbReference type="AlphaFoldDB" id="A0A8J6E268"/>
<dbReference type="Gene3D" id="3.30.390.110">
    <property type="match status" value="1"/>
</dbReference>
<evidence type="ECO:0000313" key="7">
    <source>
        <dbReference type="Proteomes" id="UP000717585"/>
    </source>
</evidence>
<proteinExistence type="inferred from homology"/>
<dbReference type="GO" id="GO:0000460">
    <property type="term" value="P:maturation of 5.8S rRNA"/>
    <property type="evidence" value="ECO:0007669"/>
    <property type="project" value="TreeGrafter"/>
</dbReference>
<evidence type="ECO:0000259" key="5">
    <source>
        <dbReference type="Pfam" id="PF01778"/>
    </source>
</evidence>
<accession>A0A8J6E268</accession>
<dbReference type="PANTHER" id="PTHR23405:SF4">
    <property type="entry name" value="PROTEIN MAK16 HOMOLOG"/>
    <property type="match status" value="1"/>
</dbReference>
<dbReference type="GO" id="GO:0030687">
    <property type="term" value="C:preribosome, large subunit precursor"/>
    <property type="evidence" value="ECO:0007669"/>
    <property type="project" value="TreeGrafter"/>
</dbReference>
<dbReference type="GO" id="GO:0000470">
    <property type="term" value="P:maturation of LSU-rRNA"/>
    <property type="evidence" value="ECO:0007669"/>
    <property type="project" value="TreeGrafter"/>
</dbReference>
<keyword evidence="3 4" id="KW-0539">Nucleus</keyword>
<name>A0A8J6E268_9EUKA</name>
<reference evidence="6" key="1">
    <citation type="submission" date="2021-05" db="EMBL/GenBank/DDBJ databases">
        <title>A free-living protist that lacks canonical eukaryotic 1 DNA replication and segregation systems.</title>
        <authorList>
            <person name="Salas-Leiva D.E."/>
            <person name="Tromer E.C."/>
            <person name="Curtis B.A."/>
            <person name="Jerlstrom-Hultqvist J."/>
            <person name="Kolisko M."/>
            <person name="Yi Z."/>
            <person name="Salas-Leiva J.S."/>
            <person name="Gallot-Lavallee L."/>
            <person name="Kops G.J.P.L."/>
            <person name="Archibald J.M."/>
            <person name="Simpson A.G.B."/>
            <person name="Roger A.J."/>
        </authorList>
    </citation>
    <scope>NUCLEOTIDE SEQUENCE</scope>
    <source>
        <strain evidence="6">BICM</strain>
    </source>
</reference>
<evidence type="ECO:0000256" key="4">
    <source>
        <dbReference type="PIRNR" id="PIRNR003352"/>
    </source>
</evidence>
<evidence type="ECO:0000313" key="6">
    <source>
        <dbReference type="EMBL" id="KAG9393941.1"/>
    </source>
</evidence>
<comment type="subcellular location">
    <subcellularLocation>
        <location evidence="1">Nucleus</location>
    </subcellularLocation>
</comment>
<dbReference type="InterPro" id="IPR029004">
    <property type="entry name" value="Ribosomal_eL28/Mak16"/>
</dbReference>